<reference evidence="2" key="2">
    <citation type="submission" date="2023-05" db="EMBL/GenBank/DDBJ databases">
        <authorList>
            <person name="Schelkunov M.I."/>
        </authorList>
    </citation>
    <scope>NUCLEOTIDE SEQUENCE</scope>
    <source>
        <strain evidence="2">Hsosn_3</strain>
        <tissue evidence="2">Leaf</tissue>
    </source>
</reference>
<feature type="compositionally biased region" description="Polar residues" evidence="1">
    <location>
        <begin position="254"/>
        <end position="273"/>
    </location>
</feature>
<feature type="region of interest" description="Disordered" evidence="1">
    <location>
        <begin position="805"/>
        <end position="830"/>
    </location>
</feature>
<feature type="compositionally biased region" description="Polar residues" evidence="1">
    <location>
        <begin position="36"/>
        <end position="47"/>
    </location>
</feature>
<protein>
    <submittedName>
        <fullName evidence="2">Uncharacterized protein</fullName>
    </submittedName>
</protein>
<dbReference type="Proteomes" id="UP001237642">
    <property type="component" value="Unassembled WGS sequence"/>
</dbReference>
<feature type="region of interest" description="Disordered" evidence="1">
    <location>
        <begin position="417"/>
        <end position="439"/>
    </location>
</feature>
<feature type="compositionally biased region" description="Basic and acidic residues" evidence="1">
    <location>
        <begin position="732"/>
        <end position="741"/>
    </location>
</feature>
<feature type="region of interest" description="Disordered" evidence="1">
    <location>
        <begin position="706"/>
        <end position="745"/>
    </location>
</feature>
<feature type="compositionally biased region" description="Polar residues" evidence="1">
    <location>
        <begin position="717"/>
        <end position="731"/>
    </location>
</feature>
<feature type="compositionally biased region" description="Basic and acidic residues" evidence="1">
    <location>
        <begin position="359"/>
        <end position="384"/>
    </location>
</feature>
<accession>A0AAD8J6X3</accession>
<feature type="region of interest" description="Disordered" evidence="1">
    <location>
        <begin position="1"/>
        <end position="110"/>
    </location>
</feature>
<comment type="caution">
    <text evidence="2">The sequence shown here is derived from an EMBL/GenBank/DDBJ whole genome shotgun (WGS) entry which is preliminary data.</text>
</comment>
<keyword evidence="3" id="KW-1185">Reference proteome</keyword>
<feature type="region of interest" description="Disordered" evidence="1">
    <location>
        <begin position="245"/>
        <end position="282"/>
    </location>
</feature>
<evidence type="ECO:0000256" key="1">
    <source>
        <dbReference type="SAM" id="MobiDB-lite"/>
    </source>
</evidence>
<gene>
    <name evidence="2" type="ORF">POM88_007496</name>
</gene>
<feature type="region of interest" description="Disordered" evidence="1">
    <location>
        <begin position="334"/>
        <end position="393"/>
    </location>
</feature>
<reference evidence="2" key="1">
    <citation type="submission" date="2023-02" db="EMBL/GenBank/DDBJ databases">
        <title>Genome of toxic invasive species Heracleum sosnowskyi carries increased number of genes despite the absence of recent whole-genome duplications.</title>
        <authorList>
            <person name="Schelkunov M."/>
            <person name="Shtratnikova V."/>
            <person name="Makarenko M."/>
            <person name="Klepikova A."/>
            <person name="Omelchenko D."/>
            <person name="Novikova G."/>
            <person name="Obukhova E."/>
            <person name="Bogdanov V."/>
            <person name="Penin A."/>
            <person name="Logacheva M."/>
        </authorList>
    </citation>
    <scope>NUCLEOTIDE SEQUENCE</scope>
    <source>
        <strain evidence="2">Hsosn_3</strain>
        <tissue evidence="2">Leaf</tissue>
    </source>
</reference>
<feature type="compositionally biased region" description="Polar residues" evidence="1">
    <location>
        <begin position="98"/>
        <end position="107"/>
    </location>
</feature>
<feature type="compositionally biased region" description="Basic and acidic residues" evidence="1">
    <location>
        <begin position="805"/>
        <end position="815"/>
    </location>
</feature>
<evidence type="ECO:0000313" key="2">
    <source>
        <dbReference type="EMBL" id="KAK1397633.1"/>
    </source>
</evidence>
<sequence length="994" mass="110463">MSPKVPYTESAQPHVSTHEEPKLAETHMESGHSEDLTSQVDASQVPSVEQPLFSSPPSPSSFPTHLFVSSPQPREGDSPNPSGFDHPSPIMDEPPSSGPQEPISQRASYLREDVVTASDIVKDFGNVAVTGNPVVKDSVKVAVTTNPAVQAAMEPIVNLSADSNISGKGTVTSVQPNYDEVLIEDVSDDDVPLSQFLKKREIKEKRGEHKNERQPNELAKGEGLEHVQSEFEGAQNVQALGLESSSVRSDEITQKNTESVRTPTASKPYSFTSPPRRLRTGGPTTALKLEALEHRCLSMETKLDSLSTMVASGFSSIQEAIQVLSASIDAANLPKGEKSVRSESVPEQDVGAQEVPDTETQREPASKGEFASKGESGGKGEKPVEPQGSEAGNLFEYEIDGETVLMSKELLKELQGKSNSKRPILPPVSIREPTSQPQETTLQKMWRENEEQNKLGKGKGKLPEYYNAPSLWTEGTEIDQEEANTIMVDYRESTLHNHDEQLYRVIEEVIRRPSVTPSQVTTTLLDIIVSVCVKINEEKRREIDVYLNTRISMFITMQLLQNLQVRVLSVLKAKIKANNSTFNEILQVQLQDLMKERLPEVYLDPFCVCYGAVSKDGVKRYAFLDLQGTSRMETKTVMKVLNVILKSKINKERVLVVKAIHKLLARRDVKLSSRVKMLISKANANRADQGESCAFDDSLDDGKLDGSGGSGVAKNVGGSTAGNTKNQAQDSSKQEAPEQGKQDAGVIEEGESKIIEALEANILGCAIDSINAEKDAVTKDVVNKEKDTVMEDPVKEDTVMEDAVKDKTKKAENTKAKKGKTKYSGKEKATGLGTNLRKPIQTKLYNYFDLQEKESQGIKNVEIKLDDNNEAVQYVLWFDQSRSVIVHKDFIMEVVSNEVTEDLKRVKRMITRRIEYFYLERMVNLMQGYDNVSEEVMKHVLAYKAERDEEFYQKYGDWSLYDDADIAHLLELSDEEVADYDDDFPEEEVQAMPS</sequence>
<evidence type="ECO:0000313" key="3">
    <source>
        <dbReference type="Proteomes" id="UP001237642"/>
    </source>
</evidence>
<feature type="compositionally biased region" description="Basic and acidic residues" evidence="1">
    <location>
        <begin position="16"/>
        <end position="35"/>
    </location>
</feature>
<organism evidence="2 3">
    <name type="scientific">Heracleum sosnowskyi</name>
    <dbReference type="NCBI Taxonomy" id="360622"/>
    <lineage>
        <taxon>Eukaryota</taxon>
        <taxon>Viridiplantae</taxon>
        <taxon>Streptophyta</taxon>
        <taxon>Embryophyta</taxon>
        <taxon>Tracheophyta</taxon>
        <taxon>Spermatophyta</taxon>
        <taxon>Magnoliopsida</taxon>
        <taxon>eudicotyledons</taxon>
        <taxon>Gunneridae</taxon>
        <taxon>Pentapetalae</taxon>
        <taxon>asterids</taxon>
        <taxon>campanulids</taxon>
        <taxon>Apiales</taxon>
        <taxon>Apiaceae</taxon>
        <taxon>Apioideae</taxon>
        <taxon>apioid superclade</taxon>
        <taxon>Tordylieae</taxon>
        <taxon>Tordyliinae</taxon>
        <taxon>Heracleum</taxon>
    </lineage>
</organism>
<dbReference type="EMBL" id="JAUIZM010000002">
    <property type="protein sequence ID" value="KAK1397633.1"/>
    <property type="molecule type" value="Genomic_DNA"/>
</dbReference>
<name>A0AAD8J6X3_9APIA</name>
<dbReference type="AlphaFoldDB" id="A0AAD8J6X3"/>
<proteinExistence type="predicted"/>